<feature type="compositionally biased region" description="Low complexity" evidence="1">
    <location>
        <begin position="1"/>
        <end position="14"/>
    </location>
</feature>
<dbReference type="AlphaFoldDB" id="S9V3M9"/>
<reference evidence="2 3" key="1">
    <citation type="journal article" date="2013" name="PLoS ONE">
        <title>Predicting the Proteins of Angomonas deanei, Strigomonas culicis and Their Respective Endosymbionts Reveals New Aspects of the Trypanosomatidae Family.</title>
        <authorList>
            <person name="Motta M.C."/>
            <person name="Martins A.C."/>
            <person name="de Souza S.S."/>
            <person name="Catta-Preta C.M."/>
            <person name="Silva R."/>
            <person name="Klein C.C."/>
            <person name="de Almeida L.G."/>
            <person name="de Lima Cunha O."/>
            <person name="Ciapina L.P."/>
            <person name="Brocchi M."/>
            <person name="Colabardini A.C."/>
            <person name="de Araujo Lima B."/>
            <person name="Machado C.R."/>
            <person name="de Almeida Soares C.M."/>
            <person name="Probst C.M."/>
            <person name="de Menezes C.B."/>
            <person name="Thompson C.E."/>
            <person name="Bartholomeu D.C."/>
            <person name="Gradia D.F."/>
            <person name="Pavoni D.P."/>
            <person name="Grisard E.C."/>
            <person name="Fantinatti-Garboggini F."/>
            <person name="Marchini F.K."/>
            <person name="Rodrigues-Luiz G.F."/>
            <person name="Wagner G."/>
            <person name="Goldman G.H."/>
            <person name="Fietto J.L."/>
            <person name="Elias M.C."/>
            <person name="Goldman M.H."/>
            <person name="Sagot M.F."/>
            <person name="Pereira M."/>
            <person name="Stoco P.H."/>
            <person name="de Mendonca-Neto R.P."/>
            <person name="Teixeira S.M."/>
            <person name="Maciel T.E."/>
            <person name="de Oliveira Mendes T.A."/>
            <person name="Urmenyi T.P."/>
            <person name="de Souza W."/>
            <person name="Schenkman S."/>
            <person name="de Vasconcelos A.T."/>
        </authorList>
    </citation>
    <scope>NUCLEOTIDE SEQUENCE [LARGE SCALE GENOMIC DNA]</scope>
</reference>
<feature type="region of interest" description="Disordered" evidence="1">
    <location>
        <begin position="52"/>
        <end position="91"/>
    </location>
</feature>
<feature type="region of interest" description="Disordered" evidence="1">
    <location>
        <begin position="116"/>
        <end position="154"/>
    </location>
</feature>
<protein>
    <submittedName>
        <fullName evidence="2">Uncharacterized protein</fullName>
    </submittedName>
</protein>
<name>S9V3M9_9TRYP</name>
<accession>S9V3M9</accession>
<gene>
    <name evidence="2" type="ORF">STCU_10598</name>
</gene>
<dbReference type="EMBL" id="ATMH01010469">
    <property type="protein sequence ID" value="EPY17465.1"/>
    <property type="molecule type" value="Genomic_DNA"/>
</dbReference>
<feature type="region of interest" description="Disordered" evidence="1">
    <location>
        <begin position="210"/>
        <end position="246"/>
    </location>
</feature>
<feature type="compositionally biased region" description="Polar residues" evidence="1">
    <location>
        <begin position="118"/>
        <end position="133"/>
    </location>
</feature>
<proteinExistence type="predicted"/>
<dbReference type="Proteomes" id="UP000015354">
    <property type="component" value="Unassembled WGS sequence"/>
</dbReference>
<sequence length="246" mass="25903">MHSTAATRRSSTSHASKDGARRTPATAVVGTASPVVRMLPLVAMSSEEVVPMDAKRKHRGKRVAAEVHTETSPLPHQAPRSTPRPIARSCSAPDQSELLVPLSSEKSGNRINLLPLKTQASADPTSGSGSPMSDESHLMRFRSGRPTKTPPKPVGGLFKRPFMGGAQEGSTVITGSGGAAAAPVAYGHAARLPYLSPMQPGDLSECMRRDRMGSLKGSSVTGLPLSVTPRLPRRNTVSASDIETKK</sequence>
<organism evidence="2 3">
    <name type="scientific">Strigomonas culicis</name>
    <dbReference type="NCBI Taxonomy" id="28005"/>
    <lineage>
        <taxon>Eukaryota</taxon>
        <taxon>Discoba</taxon>
        <taxon>Euglenozoa</taxon>
        <taxon>Kinetoplastea</taxon>
        <taxon>Metakinetoplastina</taxon>
        <taxon>Trypanosomatida</taxon>
        <taxon>Trypanosomatidae</taxon>
        <taxon>Strigomonadinae</taxon>
        <taxon>Strigomonas</taxon>
    </lineage>
</organism>
<evidence type="ECO:0000313" key="2">
    <source>
        <dbReference type="EMBL" id="EPY17465.1"/>
    </source>
</evidence>
<feature type="region of interest" description="Disordered" evidence="1">
    <location>
        <begin position="1"/>
        <end position="32"/>
    </location>
</feature>
<evidence type="ECO:0000256" key="1">
    <source>
        <dbReference type="SAM" id="MobiDB-lite"/>
    </source>
</evidence>
<keyword evidence="3" id="KW-1185">Reference proteome</keyword>
<feature type="compositionally biased region" description="Polar residues" evidence="1">
    <location>
        <begin position="235"/>
        <end position="246"/>
    </location>
</feature>
<evidence type="ECO:0000313" key="3">
    <source>
        <dbReference type="Proteomes" id="UP000015354"/>
    </source>
</evidence>
<comment type="caution">
    <text evidence="2">The sequence shown here is derived from an EMBL/GenBank/DDBJ whole genome shotgun (WGS) entry which is preliminary data.</text>
</comment>